<dbReference type="OrthoDB" id="981332at2"/>
<evidence type="ECO:0000313" key="1">
    <source>
        <dbReference type="EMBL" id="QCK14989.1"/>
    </source>
</evidence>
<dbReference type="KEGG" id="fpf:DCC35_09650"/>
<sequence length="136" mass="15313">MKSLLSVKLLPDKSFLHLFLIIIFVSACGSDIDLPNFNEETWINDINGCSGERIEMIEELELNKGMLIGLTTHELKKALGSPDNIVLYTRNQKYYHYYLNAGSQCQDVSADAEEGQKLIIKMSALDKVSNVEFPVN</sequence>
<accession>A0A4D7JFM2</accession>
<protein>
    <recommendedName>
        <fullName evidence="3">Lipoprotein SmpA/OmlA domain-containing protein</fullName>
    </recommendedName>
</protein>
<dbReference type="AlphaFoldDB" id="A0A4D7JFM2"/>
<proteinExistence type="predicted"/>
<keyword evidence="2" id="KW-1185">Reference proteome</keyword>
<dbReference type="PROSITE" id="PS51257">
    <property type="entry name" value="PROKAR_LIPOPROTEIN"/>
    <property type="match status" value="1"/>
</dbReference>
<evidence type="ECO:0000313" key="2">
    <source>
        <dbReference type="Proteomes" id="UP000298616"/>
    </source>
</evidence>
<gene>
    <name evidence="1" type="ORF">DCC35_09650</name>
</gene>
<name>A0A4D7JFM2_9BACT</name>
<dbReference type="EMBL" id="CP028923">
    <property type="protein sequence ID" value="QCK14989.1"/>
    <property type="molecule type" value="Genomic_DNA"/>
</dbReference>
<dbReference type="RefSeq" id="WP_137090575.1">
    <property type="nucleotide sequence ID" value="NZ_CP028923.1"/>
</dbReference>
<reference evidence="1 2" key="1">
    <citation type="submission" date="2018-04" db="EMBL/GenBank/DDBJ databases">
        <title>Complete genome uncultured novel isolate.</title>
        <authorList>
            <person name="Merlino G."/>
        </authorList>
    </citation>
    <scope>NUCLEOTIDE SEQUENCE [LARGE SCALE GENOMIC DNA]</scope>
    <source>
        <strain evidence="2">R1DC9</strain>
    </source>
</reference>
<organism evidence="1 2">
    <name type="scientific">Mangrovivirga cuniculi</name>
    <dbReference type="NCBI Taxonomy" id="2715131"/>
    <lineage>
        <taxon>Bacteria</taxon>
        <taxon>Pseudomonadati</taxon>
        <taxon>Bacteroidota</taxon>
        <taxon>Cytophagia</taxon>
        <taxon>Cytophagales</taxon>
        <taxon>Mangrovivirgaceae</taxon>
        <taxon>Mangrovivirga</taxon>
    </lineage>
</organism>
<dbReference type="Proteomes" id="UP000298616">
    <property type="component" value="Chromosome"/>
</dbReference>
<evidence type="ECO:0008006" key="3">
    <source>
        <dbReference type="Google" id="ProtNLM"/>
    </source>
</evidence>